<sequence>MRKPFKIPTVLALPLIFVVFIGALYFINYFRDYSVQVPEGVTPQDVRITNITENSFTVSWLTNTKTSDFLVWGKANQLENVTGNNPQSFEMIHYITITNLHPETAYSFKIISGGIEFDNAGNLWLTKTAPVQPPPKHSQIISGLVTTESGLPVAKALVLVTGDHLSPLATTTSESGNWFVPLSISRTENLLSYFTVSEQPELTIFVHAGLEGIASANVDADNINPIPPIVIGKAQDFRDKSIVAPPEITRAKINLSANTFQPSGFSTEESEQVEETVAPTPTGTPTPEPMFEKLDKDSSGSFSVITPSKTQQVQANGPSRDLTPVFIAPIMGVSLFLVGVYVGRKIKD</sequence>
<feature type="region of interest" description="Disordered" evidence="1">
    <location>
        <begin position="260"/>
        <end position="318"/>
    </location>
</feature>
<accession>A0A1F8ATX9</accession>
<dbReference type="EMBL" id="MGGW01000004">
    <property type="protein sequence ID" value="OGM55203.1"/>
    <property type="molecule type" value="Genomic_DNA"/>
</dbReference>
<dbReference type="CDD" id="cd00063">
    <property type="entry name" value="FN3"/>
    <property type="match status" value="1"/>
</dbReference>
<feature type="domain" description="Fibronectin type-III" evidence="3">
    <location>
        <begin position="42"/>
        <end position="136"/>
    </location>
</feature>
<comment type="caution">
    <text evidence="4">The sequence shown here is derived from an EMBL/GenBank/DDBJ whole genome shotgun (WGS) entry which is preliminary data.</text>
</comment>
<keyword evidence="2" id="KW-0812">Transmembrane</keyword>
<gene>
    <name evidence="4" type="ORF">A3E44_02870</name>
</gene>
<dbReference type="Pfam" id="PF00041">
    <property type="entry name" value="fn3"/>
    <property type="match status" value="1"/>
</dbReference>
<reference evidence="4 5" key="1">
    <citation type="journal article" date="2016" name="Nat. Commun.">
        <title>Thousands of microbial genomes shed light on interconnected biogeochemical processes in an aquifer system.</title>
        <authorList>
            <person name="Anantharaman K."/>
            <person name="Brown C.T."/>
            <person name="Hug L.A."/>
            <person name="Sharon I."/>
            <person name="Castelle C.J."/>
            <person name="Probst A.J."/>
            <person name="Thomas B.C."/>
            <person name="Singh A."/>
            <person name="Wilkins M.J."/>
            <person name="Karaoz U."/>
            <person name="Brodie E.L."/>
            <person name="Williams K.H."/>
            <person name="Hubbard S.S."/>
            <person name="Banfield J.F."/>
        </authorList>
    </citation>
    <scope>NUCLEOTIDE SEQUENCE [LARGE SCALE GENOMIC DNA]</scope>
</reference>
<dbReference type="GO" id="GO:0046872">
    <property type="term" value="F:metal ion binding"/>
    <property type="evidence" value="ECO:0007669"/>
    <property type="project" value="InterPro"/>
</dbReference>
<feature type="transmembrane region" description="Helical" evidence="2">
    <location>
        <begin position="7"/>
        <end position="27"/>
    </location>
</feature>
<dbReference type="InterPro" id="IPR008963">
    <property type="entry name" value="Purple_acid_Pase-like_N"/>
</dbReference>
<evidence type="ECO:0000259" key="3">
    <source>
        <dbReference type="PROSITE" id="PS50853"/>
    </source>
</evidence>
<dbReference type="Proteomes" id="UP000178603">
    <property type="component" value="Unassembled WGS sequence"/>
</dbReference>
<dbReference type="AlphaFoldDB" id="A0A1F8ATX9"/>
<dbReference type="Gene3D" id="2.60.40.10">
    <property type="entry name" value="Immunoglobulins"/>
    <property type="match status" value="1"/>
</dbReference>
<name>A0A1F8ATX9_9BACT</name>
<evidence type="ECO:0000256" key="1">
    <source>
        <dbReference type="SAM" id="MobiDB-lite"/>
    </source>
</evidence>
<evidence type="ECO:0000256" key="2">
    <source>
        <dbReference type="SAM" id="Phobius"/>
    </source>
</evidence>
<dbReference type="PROSITE" id="PS50853">
    <property type="entry name" value="FN3"/>
    <property type="match status" value="1"/>
</dbReference>
<evidence type="ECO:0000313" key="5">
    <source>
        <dbReference type="Proteomes" id="UP000178603"/>
    </source>
</evidence>
<dbReference type="InterPro" id="IPR003961">
    <property type="entry name" value="FN3_dom"/>
</dbReference>
<dbReference type="SUPFAM" id="SSF49363">
    <property type="entry name" value="Purple acid phosphatase, N-terminal domain"/>
    <property type="match status" value="1"/>
</dbReference>
<feature type="transmembrane region" description="Helical" evidence="2">
    <location>
        <begin position="322"/>
        <end position="342"/>
    </location>
</feature>
<dbReference type="GO" id="GO:0003993">
    <property type="term" value="F:acid phosphatase activity"/>
    <property type="evidence" value="ECO:0007669"/>
    <property type="project" value="InterPro"/>
</dbReference>
<feature type="compositionally biased region" description="Polar residues" evidence="1">
    <location>
        <begin position="299"/>
        <end position="317"/>
    </location>
</feature>
<dbReference type="InterPro" id="IPR013783">
    <property type="entry name" value="Ig-like_fold"/>
</dbReference>
<evidence type="ECO:0000313" key="4">
    <source>
        <dbReference type="EMBL" id="OGM55203.1"/>
    </source>
</evidence>
<keyword evidence="2" id="KW-1133">Transmembrane helix</keyword>
<keyword evidence="2" id="KW-0472">Membrane</keyword>
<organism evidence="4 5">
    <name type="scientific">Candidatus Woesebacteria bacterium RIFCSPHIGHO2_12_FULL_41_24</name>
    <dbReference type="NCBI Taxonomy" id="1802510"/>
    <lineage>
        <taxon>Bacteria</taxon>
        <taxon>Candidatus Woeseibacteriota</taxon>
    </lineage>
</organism>
<proteinExistence type="predicted"/>
<protein>
    <recommendedName>
        <fullName evidence="3">Fibronectin type-III domain-containing protein</fullName>
    </recommendedName>
</protein>